<keyword evidence="3" id="KW-1185">Reference proteome</keyword>
<evidence type="ECO:0000313" key="3">
    <source>
        <dbReference type="Proteomes" id="UP000551758"/>
    </source>
</evidence>
<dbReference type="EMBL" id="JACDTQ010003868">
    <property type="protein sequence ID" value="KAF5912175.1"/>
    <property type="molecule type" value="Genomic_DNA"/>
</dbReference>
<evidence type="ECO:0000313" key="2">
    <source>
        <dbReference type="EMBL" id="KAF5912175.1"/>
    </source>
</evidence>
<comment type="caution">
    <text evidence="2">The sequence shown here is derived from an EMBL/GenBank/DDBJ whole genome shotgun (WGS) entry which is preliminary data.</text>
</comment>
<accession>A0A7J7E8Q0</accession>
<keyword evidence="1" id="KW-1133">Transmembrane helix</keyword>
<sequence>MNFKIVKRRPNKLIQHQSDKYVKNKYFGRKEEALVIDTDAVQGPVHLIYFTRARYENNHQYGILVTNFGRIAYAFSAHYPSLSLTKKQFSHCVAVVSPYVSKKSIYNQTFLKAAYSFHIIQLILNFICEFYKELVCSLNLTLWEKIPFFFKMHLRKGSINLKIIMYRYGLKTTSSLGTNDNCKVVDSKNTTRPCLWIFIECLLASLGSIHLKINFKDGSHSISKHLSGYYINMGLCVNKLMRYRSDIYRYLYINIYLYIDILFYFIHYGFYVTNIVSAPPTCPQHTPLNDKSFLLQTPMTLCQKAFLCDHGNPLSTGQARDVRRECMLIMTLERALLNDRQEVGRSVTQCPCVSCPPVATAPTIVFSFPSLTDQLSPTRVTFPKISQTNNLTQRCASLKLSLSRELYVMCLLIREETYITASFPKKLLDRVQWSLNQNTSNLDSVFNSCHLESPLFFKNKNQKFKYSSCHLMSHGILENKQEFSHFTSLIICINTLVLTEQCHVPTDFQAGNLGVTINIDSINMKNPTNLGICSWYRFTAELLSILQQHVTHQLMKALVCHGPLTANMLRVLN</sequence>
<keyword evidence="1" id="KW-0812">Transmembrane</keyword>
<feature type="transmembrane region" description="Helical" evidence="1">
    <location>
        <begin position="250"/>
        <end position="271"/>
    </location>
</feature>
<dbReference type="AlphaFoldDB" id="A0A7J7E8Q0"/>
<protein>
    <submittedName>
        <fullName evidence="2">Uncharacterized protein</fullName>
    </submittedName>
</protein>
<name>A0A7J7E8Q0_DICBM</name>
<organism evidence="2 3">
    <name type="scientific">Diceros bicornis minor</name>
    <name type="common">South-central black rhinoceros</name>
    <dbReference type="NCBI Taxonomy" id="77932"/>
    <lineage>
        <taxon>Eukaryota</taxon>
        <taxon>Metazoa</taxon>
        <taxon>Chordata</taxon>
        <taxon>Craniata</taxon>
        <taxon>Vertebrata</taxon>
        <taxon>Euteleostomi</taxon>
        <taxon>Mammalia</taxon>
        <taxon>Eutheria</taxon>
        <taxon>Laurasiatheria</taxon>
        <taxon>Perissodactyla</taxon>
        <taxon>Rhinocerotidae</taxon>
        <taxon>Diceros</taxon>
    </lineage>
</organism>
<keyword evidence="1" id="KW-0472">Membrane</keyword>
<reference evidence="2 3" key="1">
    <citation type="journal article" date="2020" name="Mol. Biol. Evol.">
        <title>Interspecific Gene Flow and the Evolution of Specialization in Black and White Rhinoceros.</title>
        <authorList>
            <person name="Moodley Y."/>
            <person name="Westbury M.V."/>
            <person name="Russo I.M."/>
            <person name="Gopalakrishnan S."/>
            <person name="Rakotoarivelo A."/>
            <person name="Olsen R.A."/>
            <person name="Prost S."/>
            <person name="Tunstall T."/>
            <person name="Ryder O.A."/>
            <person name="Dalen L."/>
            <person name="Bruford M.W."/>
        </authorList>
    </citation>
    <scope>NUCLEOTIDE SEQUENCE [LARGE SCALE GENOMIC DNA]</scope>
    <source>
        <strain evidence="2">SBR-YM</strain>
        <tissue evidence="2">Skin</tissue>
    </source>
</reference>
<dbReference type="Proteomes" id="UP000551758">
    <property type="component" value="Unassembled WGS sequence"/>
</dbReference>
<proteinExistence type="predicted"/>
<evidence type="ECO:0000256" key="1">
    <source>
        <dbReference type="SAM" id="Phobius"/>
    </source>
</evidence>
<gene>
    <name evidence="2" type="ORF">HPG69_003451</name>
</gene>